<dbReference type="AlphaFoldDB" id="A0A0C3FIH7"/>
<sequence length="203" mass="23274">MPCFGDFEECFDIPRRVPRPLWSEYGCPRPPFFKSCFTNTSWLLTVALLCVHRSLVNRTLSSLCNPRRLLGLHVFQISSQAFNRRRTAFLTNTYLNTNVDQRHHTQPIVIANKLHITCQTAVRIYKASSAKVEGGLPNRWTLARYTLPLCFQSQYPDSYAIVVGTHKYHKYFSSIPTTKQTPSILVLVRISRPFPTTPPSTVL</sequence>
<organism evidence="1 2">
    <name type="scientific">Piloderma croceum (strain F 1598)</name>
    <dbReference type="NCBI Taxonomy" id="765440"/>
    <lineage>
        <taxon>Eukaryota</taxon>
        <taxon>Fungi</taxon>
        <taxon>Dikarya</taxon>
        <taxon>Basidiomycota</taxon>
        <taxon>Agaricomycotina</taxon>
        <taxon>Agaricomycetes</taxon>
        <taxon>Agaricomycetidae</taxon>
        <taxon>Atheliales</taxon>
        <taxon>Atheliaceae</taxon>
        <taxon>Piloderma</taxon>
    </lineage>
</organism>
<protein>
    <submittedName>
        <fullName evidence="1">Uncharacterized protein</fullName>
    </submittedName>
</protein>
<evidence type="ECO:0000313" key="2">
    <source>
        <dbReference type="Proteomes" id="UP000054166"/>
    </source>
</evidence>
<name>A0A0C3FIH7_PILCF</name>
<keyword evidence="2" id="KW-1185">Reference proteome</keyword>
<evidence type="ECO:0000313" key="1">
    <source>
        <dbReference type="EMBL" id="KIM84155.1"/>
    </source>
</evidence>
<accession>A0A0C3FIH7</accession>
<dbReference type="InParanoid" id="A0A0C3FIH7"/>
<reference evidence="2" key="2">
    <citation type="submission" date="2015-01" db="EMBL/GenBank/DDBJ databases">
        <title>Evolutionary Origins and Diversification of the Mycorrhizal Mutualists.</title>
        <authorList>
            <consortium name="DOE Joint Genome Institute"/>
            <consortium name="Mycorrhizal Genomics Consortium"/>
            <person name="Kohler A."/>
            <person name="Kuo A."/>
            <person name="Nagy L.G."/>
            <person name="Floudas D."/>
            <person name="Copeland A."/>
            <person name="Barry K.W."/>
            <person name="Cichocki N."/>
            <person name="Veneault-Fourrey C."/>
            <person name="LaButti K."/>
            <person name="Lindquist E.A."/>
            <person name="Lipzen A."/>
            <person name="Lundell T."/>
            <person name="Morin E."/>
            <person name="Murat C."/>
            <person name="Riley R."/>
            <person name="Ohm R."/>
            <person name="Sun H."/>
            <person name="Tunlid A."/>
            <person name="Henrissat B."/>
            <person name="Grigoriev I.V."/>
            <person name="Hibbett D.S."/>
            <person name="Martin F."/>
        </authorList>
    </citation>
    <scope>NUCLEOTIDE SEQUENCE [LARGE SCALE GENOMIC DNA]</scope>
    <source>
        <strain evidence="2">F 1598</strain>
    </source>
</reference>
<reference evidence="1 2" key="1">
    <citation type="submission" date="2014-04" db="EMBL/GenBank/DDBJ databases">
        <authorList>
            <consortium name="DOE Joint Genome Institute"/>
            <person name="Kuo A."/>
            <person name="Tarkka M."/>
            <person name="Buscot F."/>
            <person name="Kohler A."/>
            <person name="Nagy L.G."/>
            <person name="Floudas D."/>
            <person name="Copeland A."/>
            <person name="Barry K.W."/>
            <person name="Cichocki N."/>
            <person name="Veneault-Fourrey C."/>
            <person name="LaButti K."/>
            <person name="Lindquist E.A."/>
            <person name="Lipzen A."/>
            <person name="Lundell T."/>
            <person name="Morin E."/>
            <person name="Murat C."/>
            <person name="Sun H."/>
            <person name="Tunlid A."/>
            <person name="Henrissat B."/>
            <person name="Grigoriev I.V."/>
            <person name="Hibbett D.S."/>
            <person name="Martin F."/>
            <person name="Nordberg H.P."/>
            <person name="Cantor M.N."/>
            <person name="Hua S.X."/>
        </authorList>
    </citation>
    <scope>NUCLEOTIDE SEQUENCE [LARGE SCALE GENOMIC DNA]</scope>
    <source>
        <strain evidence="1 2">F 1598</strain>
    </source>
</reference>
<proteinExistence type="predicted"/>
<dbReference type="EMBL" id="KN832988">
    <property type="protein sequence ID" value="KIM84155.1"/>
    <property type="molecule type" value="Genomic_DNA"/>
</dbReference>
<dbReference type="HOGENOM" id="CLU_1349382_0_0_1"/>
<gene>
    <name evidence="1" type="ORF">PILCRDRAFT_400346</name>
</gene>
<dbReference type="Proteomes" id="UP000054166">
    <property type="component" value="Unassembled WGS sequence"/>
</dbReference>